<dbReference type="KEGG" id="pda:103711236"/>
<accession>A0A8B7CB31</accession>
<dbReference type="Gene3D" id="3.30.70.100">
    <property type="match status" value="1"/>
</dbReference>
<dbReference type="AlphaFoldDB" id="A0A8B7CB31"/>
<proteinExistence type="predicted"/>
<evidence type="ECO:0000259" key="2">
    <source>
        <dbReference type="PROSITE" id="PS50846"/>
    </source>
</evidence>
<reference evidence="4" key="2">
    <citation type="submission" date="2025-08" db="UniProtKB">
        <authorList>
            <consortium name="RefSeq"/>
        </authorList>
    </citation>
    <scope>IDENTIFICATION</scope>
    <source>
        <tissue evidence="4">Young leaves</tissue>
    </source>
</reference>
<dbReference type="GO" id="GO:0046872">
    <property type="term" value="F:metal ion binding"/>
    <property type="evidence" value="ECO:0007669"/>
    <property type="project" value="InterPro"/>
</dbReference>
<dbReference type="SUPFAM" id="SSF55008">
    <property type="entry name" value="HMA, heavy metal-associated domain"/>
    <property type="match status" value="1"/>
</dbReference>
<name>A0A8B7CB31_PHODC</name>
<evidence type="ECO:0000313" key="3">
    <source>
        <dbReference type="Proteomes" id="UP000228380"/>
    </source>
</evidence>
<feature type="region of interest" description="Disordered" evidence="1">
    <location>
        <begin position="121"/>
        <end position="146"/>
    </location>
</feature>
<feature type="compositionally biased region" description="Basic and acidic residues" evidence="1">
    <location>
        <begin position="41"/>
        <end position="54"/>
    </location>
</feature>
<evidence type="ECO:0000256" key="1">
    <source>
        <dbReference type="SAM" id="MobiDB-lite"/>
    </source>
</evidence>
<reference evidence="3" key="1">
    <citation type="journal article" date="2019" name="Nat. Commun.">
        <title>Genome-wide association mapping of date palm fruit traits.</title>
        <authorList>
            <person name="Hazzouri K.M."/>
            <person name="Gros-Balthazard M."/>
            <person name="Flowers J.M."/>
            <person name="Copetti D."/>
            <person name="Lemansour A."/>
            <person name="Lebrun M."/>
            <person name="Masmoudi K."/>
            <person name="Ferrand S."/>
            <person name="Dhar M.I."/>
            <person name="Fresquez Z.A."/>
            <person name="Rosas U."/>
            <person name="Zhang J."/>
            <person name="Talag J."/>
            <person name="Lee S."/>
            <person name="Kudrna D."/>
            <person name="Powell R.F."/>
            <person name="Leitch I.J."/>
            <person name="Krueger R.R."/>
            <person name="Wing R.A."/>
            <person name="Amiri K.M.A."/>
            <person name="Purugganan M.D."/>
        </authorList>
    </citation>
    <scope>NUCLEOTIDE SEQUENCE [LARGE SCALE GENOMIC DNA]</scope>
    <source>
        <strain evidence="3">cv. Khalas</strain>
    </source>
</reference>
<evidence type="ECO:0000313" key="4">
    <source>
        <dbReference type="RefSeq" id="XP_008795530.2"/>
    </source>
</evidence>
<dbReference type="Proteomes" id="UP000228380">
    <property type="component" value="Chromosome 3"/>
</dbReference>
<dbReference type="PANTHER" id="PTHR46119">
    <property type="entry name" value="OS08G0405700 PROTEIN"/>
    <property type="match status" value="1"/>
</dbReference>
<feature type="compositionally biased region" description="Basic residues" evidence="1">
    <location>
        <begin position="64"/>
        <end position="76"/>
    </location>
</feature>
<dbReference type="InterPro" id="IPR044526">
    <property type="entry name" value="NAKR1-3"/>
</dbReference>
<dbReference type="PANTHER" id="PTHR46119:SF15">
    <property type="entry name" value="PROTEIN SODIUM POTASSIUM ROOT DEFECTIVE 2"/>
    <property type="match status" value="1"/>
</dbReference>
<gene>
    <name evidence="4" type="primary">LOC103711236</name>
</gene>
<keyword evidence="3" id="KW-1185">Reference proteome</keyword>
<dbReference type="InterPro" id="IPR006121">
    <property type="entry name" value="HMA_dom"/>
</dbReference>
<feature type="domain" description="HMA" evidence="2">
    <location>
        <begin position="147"/>
        <end position="213"/>
    </location>
</feature>
<dbReference type="Pfam" id="PF00403">
    <property type="entry name" value="HMA"/>
    <property type="match status" value="1"/>
</dbReference>
<dbReference type="OrthoDB" id="689350at2759"/>
<protein>
    <submittedName>
        <fullName evidence="4">Protein SODIUM POTASSIUM ROOT DEFECTIVE 2-like</fullName>
    </submittedName>
</protein>
<dbReference type="InterPro" id="IPR036163">
    <property type="entry name" value="HMA_dom_sf"/>
</dbReference>
<dbReference type="RefSeq" id="XP_008795530.2">
    <property type="nucleotide sequence ID" value="XM_008797308.2"/>
</dbReference>
<feature type="region of interest" description="Disordered" evidence="1">
    <location>
        <begin position="31"/>
        <end position="80"/>
    </location>
</feature>
<dbReference type="GeneID" id="103711236"/>
<dbReference type="CDD" id="cd00371">
    <property type="entry name" value="HMA"/>
    <property type="match status" value="1"/>
</dbReference>
<dbReference type="PROSITE" id="PS50846">
    <property type="entry name" value="HMA_2"/>
    <property type="match status" value="1"/>
</dbReference>
<sequence length="221" mass="23912">MAPSLFRDIKRVSFSCSSPASAAVCTSIHPRSIDLPTSGEGADHRTPHPRDSQRAAKSQFPSKTKSHSQKSSRKSSQKLADLISPANSSRYLLNSSPYASNDSAFFDIFPDSEPVPALLPAESSKFRSKTRDELAVPRPSSSPRTHDQVVVLRVSLHCKGCEGKVRKHISKMEGVTSFSIDLAAKKVTVVGDVTPLGVLNSISKVKNARLWPSPPRSSASF</sequence>
<organism evidence="3 4">
    <name type="scientific">Phoenix dactylifera</name>
    <name type="common">Date palm</name>
    <dbReference type="NCBI Taxonomy" id="42345"/>
    <lineage>
        <taxon>Eukaryota</taxon>
        <taxon>Viridiplantae</taxon>
        <taxon>Streptophyta</taxon>
        <taxon>Embryophyta</taxon>
        <taxon>Tracheophyta</taxon>
        <taxon>Spermatophyta</taxon>
        <taxon>Magnoliopsida</taxon>
        <taxon>Liliopsida</taxon>
        <taxon>Arecaceae</taxon>
        <taxon>Coryphoideae</taxon>
        <taxon>Phoeniceae</taxon>
        <taxon>Phoenix</taxon>
    </lineage>
</organism>